<feature type="compositionally biased region" description="Low complexity" evidence="1">
    <location>
        <begin position="175"/>
        <end position="186"/>
    </location>
</feature>
<dbReference type="RefSeq" id="WP_369948676.1">
    <property type="nucleotide sequence ID" value="NZ_JBCLSH010000035.1"/>
</dbReference>
<organism evidence="2 3">
    <name type="scientific">Lactococcus ileimucosae</name>
    <dbReference type="NCBI Taxonomy" id="2941329"/>
    <lineage>
        <taxon>Bacteria</taxon>
        <taxon>Bacillati</taxon>
        <taxon>Bacillota</taxon>
        <taxon>Bacilli</taxon>
        <taxon>Lactobacillales</taxon>
        <taxon>Streptococcaceae</taxon>
        <taxon>Lactococcus</taxon>
    </lineage>
</organism>
<evidence type="ECO:0000313" key="2">
    <source>
        <dbReference type="EMBL" id="MEY8444228.1"/>
    </source>
</evidence>
<gene>
    <name evidence="2" type="ORF">AALA52_08300</name>
</gene>
<reference evidence="2 3" key="1">
    <citation type="submission" date="2024-03" db="EMBL/GenBank/DDBJ databases">
        <title>Mouse gut bacterial collection (mGBC) of GemPharmatech.</title>
        <authorList>
            <person name="He Y."/>
            <person name="Dong L."/>
            <person name="Wu D."/>
            <person name="Gao X."/>
            <person name="Lin Z."/>
        </authorList>
    </citation>
    <scope>NUCLEOTIDE SEQUENCE [LARGE SCALE GENOMIC DNA]</scope>
    <source>
        <strain evidence="2 3">61-15</strain>
    </source>
</reference>
<feature type="region of interest" description="Disordered" evidence="1">
    <location>
        <begin position="175"/>
        <end position="209"/>
    </location>
</feature>
<feature type="compositionally biased region" description="Polar residues" evidence="1">
    <location>
        <begin position="200"/>
        <end position="209"/>
    </location>
</feature>
<proteinExistence type="predicted"/>
<accession>A0ABV4D766</accession>
<protein>
    <submittedName>
        <fullName evidence="2">Uncharacterized protein</fullName>
    </submittedName>
</protein>
<evidence type="ECO:0000313" key="3">
    <source>
        <dbReference type="Proteomes" id="UP001565283"/>
    </source>
</evidence>
<keyword evidence="3" id="KW-1185">Reference proteome</keyword>
<dbReference type="Proteomes" id="UP001565283">
    <property type="component" value="Unassembled WGS sequence"/>
</dbReference>
<sequence>MHVKNKKKLGIALVLFTLLLLIAGTFAFTAFNQRAINDRLRDNLGEVGGRVHDYYNRDTENKDVFVENYGEEPIMARIRLSEFMEIQGRGETSFTPVVPNTERDAIETWTTYIPEGNTLTTRVGDSAVFNQYSNLTFGWTRQGEHAPWYLPTFNHVENDLMTAAAGHARDYIAGTGATDGSTDGATHPGTGEDAYWQEGESYTNGQGPTSTVWPGVLEGVERTTAQNLPQDRAPLTLQQWAALPNEHKIGDFWVIDHETGWAYWASQLQEGETSSYLLDATVMTEAAHDIRGSYYYAIHVDSQLITPDRSFENEPEEGHDGNLGRLLQGIRNNAVDNDFENPDYNVNSQPDDFRFSAMYPGRIFTMAGERYRYLENMGDGNHLIIRNLNNNNQLNTTFHNLNNRVNEWYRELDQEVQDIVAPVANSFTVGVVDNQQVTFDEDRWLPTNLDDFPEAMADETKVVPGGTKRAFQLSMADVVRLSQPGKAFDTPAKRGGPFGWWWTRTPAGNSRHSPFLPVAWHIHNTYGSFVTINQTNTSGTFRPALIIHQSTN</sequence>
<dbReference type="EMBL" id="JBCLSH010000035">
    <property type="protein sequence ID" value="MEY8444228.1"/>
    <property type="molecule type" value="Genomic_DNA"/>
</dbReference>
<name>A0ABV4D766_9LACT</name>
<evidence type="ECO:0000256" key="1">
    <source>
        <dbReference type="SAM" id="MobiDB-lite"/>
    </source>
</evidence>
<comment type="caution">
    <text evidence="2">The sequence shown here is derived from an EMBL/GenBank/DDBJ whole genome shotgun (WGS) entry which is preliminary data.</text>
</comment>